<reference evidence="9 10" key="1">
    <citation type="journal article" date="2015" name="Genome Biol. Evol.">
        <title>The genome of winter moth (Operophtera brumata) provides a genomic perspective on sexual dimorphism and phenology.</title>
        <authorList>
            <person name="Derks M.F."/>
            <person name="Smit S."/>
            <person name="Salis L."/>
            <person name="Schijlen E."/>
            <person name="Bossers A."/>
            <person name="Mateman C."/>
            <person name="Pijl A.S."/>
            <person name="de Ridder D."/>
            <person name="Groenen M.A."/>
            <person name="Visser M.E."/>
            <person name="Megens H.J."/>
        </authorList>
    </citation>
    <scope>NUCLEOTIDE SEQUENCE [LARGE SCALE GENOMIC DNA]</scope>
    <source>
        <strain evidence="9">WM2013NL</strain>
        <tissue evidence="9">Head and thorax</tissue>
    </source>
</reference>
<dbReference type="GO" id="GO:0004096">
    <property type="term" value="F:catalase activity"/>
    <property type="evidence" value="ECO:0007669"/>
    <property type="project" value="UniProtKB-EC"/>
</dbReference>
<dbReference type="InterPro" id="IPR018028">
    <property type="entry name" value="Catalase"/>
</dbReference>
<evidence type="ECO:0000256" key="3">
    <source>
        <dbReference type="ARBA" id="ARBA00022617"/>
    </source>
</evidence>
<evidence type="ECO:0000256" key="6">
    <source>
        <dbReference type="ARBA" id="ARBA00023004"/>
    </source>
</evidence>
<evidence type="ECO:0000256" key="4">
    <source>
        <dbReference type="ARBA" id="ARBA00022723"/>
    </source>
</evidence>
<dbReference type="AlphaFoldDB" id="A0A0L7L8E1"/>
<dbReference type="Pfam" id="PF00199">
    <property type="entry name" value="Catalase"/>
    <property type="match status" value="2"/>
</dbReference>
<keyword evidence="6" id="KW-0408">Iron</keyword>
<evidence type="ECO:0000256" key="2">
    <source>
        <dbReference type="ARBA" id="ARBA00022559"/>
    </source>
</evidence>
<evidence type="ECO:0000313" key="10">
    <source>
        <dbReference type="Proteomes" id="UP000037510"/>
    </source>
</evidence>
<keyword evidence="4" id="KW-0479">Metal-binding</keyword>
<dbReference type="PRINTS" id="PR00067">
    <property type="entry name" value="CATALASE"/>
</dbReference>
<proteinExistence type="inferred from homology"/>
<comment type="caution">
    <text evidence="9">The sequence shown here is derived from an EMBL/GenBank/DDBJ whole genome shotgun (WGS) entry which is preliminary data.</text>
</comment>
<dbReference type="PROSITE" id="PS51402">
    <property type="entry name" value="CATALASE_3"/>
    <property type="match status" value="2"/>
</dbReference>
<dbReference type="EMBL" id="JTDY01002374">
    <property type="protein sequence ID" value="KOB71551.1"/>
    <property type="molecule type" value="Genomic_DNA"/>
</dbReference>
<evidence type="ECO:0000256" key="7">
    <source>
        <dbReference type="ARBA" id="ARBA00023324"/>
    </source>
</evidence>
<name>A0A0L7L8E1_OPEBR</name>
<dbReference type="InterPro" id="IPR020835">
    <property type="entry name" value="Catalase_sf"/>
</dbReference>
<dbReference type="SUPFAM" id="SSF56634">
    <property type="entry name" value="Heme-dependent catalase-like"/>
    <property type="match status" value="2"/>
</dbReference>
<dbReference type="PANTHER" id="PTHR11465">
    <property type="entry name" value="CATALASE"/>
    <property type="match status" value="1"/>
</dbReference>
<accession>A0A0L7L8E1</accession>
<keyword evidence="7" id="KW-0376">Hydrogen peroxide</keyword>
<dbReference type="GO" id="GO:0042542">
    <property type="term" value="P:response to hydrogen peroxide"/>
    <property type="evidence" value="ECO:0007669"/>
    <property type="project" value="TreeGrafter"/>
</dbReference>
<keyword evidence="2" id="KW-0575">Peroxidase</keyword>
<dbReference type="InterPro" id="IPR010582">
    <property type="entry name" value="Catalase_immune_responsive"/>
</dbReference>
<dbReference type="Proteomes" id="UP000037510">
    <property type="component" value="Unassembled WGS sequence"/>
</dbReference>
<gene>
    <name evidence="9" type="ORF">OBRU01_13590</name>
</gene>
<dbReference type="Gene3D" id="1.20.1370.60">
    <property type="match status" value="2"/>
</dbReference>
<dbReference type="PANTHER" id="PTHR11465:SF9">
    <property type="entry name" value="CATALASE"/>
    <property type="match status" value="1"/>
</dbReference>
<dbReference type="GO" id="GO:0020037">
    <property type="term" value="F:heme binding"/>
    <property type="evidence" value="ECO:0007669"/>
    <property type="project" value="InterPro"/>
</dbReference>
<feature type="domain" description="Catalase core" evidence="8">
    <location>
        <begin position="282"/>
        <end position="661"/>
    </location>
</feature>
<comment type="similarity">
    <text evidence="1">Belongs to the catalase family.</text>
</comment>
<evidence type="ECO:0000313" key="9">
    <source>
        <dbReference type="EMBL" id="KOB71551.1"/>
    </source>
</evidence>
<dbReference type="Pfam" id="PF06628">
    <property type="entry name" value="Catalase-rel"/>
    <property type="match status" value="1"/>
</dbReference>
<sequence length="754" mass="86619">MVTGITSGLTSGLDNFTNTQIAEIHSLDLDYYIRDLYNDIARKEYPSWKLEMDVMTLENFKKQNFDPFDVTRMWASGSYHTVPIGRLVLNKQPRDQFEVIEQTAFNPANLMPGIPGPVDNIFTGRRLFYRDTQNYRLGSGHSRIRTNYAEYYRTYNRDDHAPVKENMMDNPNYYPNSYNGPAPYVDDREPSEKLLVLQTNAADLAPAAEFYRNILVNNGQRQRLAESLVMSLMPVTPPVQERGSTFMYLIDPDRGKRVELGLKFALINEKARRTNEEIDLLTTSNGEPVDVRKIFTINADQFTNQFLLDLQLSQDAERIPERIVHAKGTGGEAYLEVTHDVSKYTSADLFNGIGKKTPAIVRFSTSIPSQGGTDLMRELKALSVKFYTKEGNLDFLSLQAPVYFYKDPIHFVALAHAFKRNPVTHLHDFTQIWDVITLRPETLHTALWLLSDYGSPNGYRRMDAFPIHTYEISNKTGGRHYVKFNFRTEQGLDNLTNAQIAKIQGVDVDYYIRDLHNAIARKDYPSWRLEMDVMTVEDVKKQNYDPFDVTRMWERGSYHTVPIGRLVVNKQVQNHFQQIEQCAFNPANLVPGIPGPVDNMFKGRRLFYRDTQNYRLGTNHNKIRVNVPKYTRTYVRDGVPPLRDNMRDNPNYYPNSYNGPAPYVDDREPSEKLLVLQTNAADLEPPANFYRNVLVNDGQRQRLAESIFLSLVPVTPPVQKRVLTFMYLIDPDLGKRVELGLKVALLNAKANQSG</sequence>
<protein>
    <submittedName>
        <fullName evidence="9">Catalase</fullName>
    </submittedName>
</protein>
<dbReference type="GO" id="GO:0005739">
    <property type="term" value="C:mitochondrion"/>
    <property type="evidence" value="ECO:0007669"/>
    <property type="project" value="TreeGrafter"/>
</dbReference>
<keyword evidence="5" id="KW-0560">Oxidoreductase</keyword>
<evidence type="ECO:0000259" key="8">
    <source>
        <dbReference type="SMART" id="SM01060"/>
    </source>
</evidence>
<dbReference type="SMART" id="SM01060">
    <property type="entry name" value="Catalase"/>
    <property type="match status" value="1"/>
</dbReference>
<dbReference type="InterPro" id="IPR011614">
    <property type="entry name" value="Catalase_core"/>
</dbReference>
<dbReference type="GO" id="GO:0046872">
    <property type="term" value="F:metal ion binding"/>
    <property type="evidence" value="ECO:0007669"/>
    <property type="project" value="UniProtKB-KW"/>
</dbReference>
<dbReference type="STRING" id="104452.A0A0L7L8E1"/>
<organism evidence="9 10">
    <name type="scientific">Operophtera brumata</name>
    <name type="common">Winter moth</name>
    <name type="synonym">Phalaena brumata</name>
    <dbReference type="NCBI Taxonomy" id="104452"/>
    <lineage>
        <taxon>Eukaryota</taxon>
        <taxon>Metazoa</taxon>
        <taxon>Ecdysozoa</taxon>
        <taxon>Arthropoda</taxon>
        <taxon>Hexapoda</taxon>
        <taxon>Insecta</taxon>
        <taxon>Pterygota</taxon>
        <taxon>Neoptera</taxon>
        <taxon>Endopterygota</taxon>
        <taxon>Lepidoptera</taxon>
        <taxon>Glossata</taxon>
        <taxon>Ditrysia</taxon>
        <taxon>Geometroidea</taxon>
        <taxon>Geometridae</taxon>
        <taxon>Larentiinae</taxon>
        <taxon>Operophtera</taxon>
    </lineage>
</organism>
<dbReference type="Gene3D" id="2.40.180.10">
    <property type="entry name" value="Catalase core domain"/>
    <property type="match status" value="2"/>
</dbReference>
<keyword evidence="3" id="KW-0349">Heme</keyword>
<dbReference type="GO" id="GO:0005777">
    <property type="term" value="C:peroxisome"/>
    <property type="evidence" value="ECO:0007669"/>
    <property type="project" value="TreeGrafter"/>
</dbReference>
<dbReference type="GO" id="GO:0042744">
    <property type="term" value="P:hydrogen peroxide catabolic process"/>
    <property type="evidence" value="ECO:0007669"/>
    <property type="project" value="UniProtKB-KW"/>
</dbReference>
<evidence type="ECO:0000256" key="5">
    <source>
        <dbReference type="ARBA" id="ARBA00023002"/>
    </source>
</evidence>
<evidence type="ECO:0000256" key="1">
    <source>
        <dbReference type="ARBA" id="ARBA00005329"/>
    </source>
</evidence>
<keyword evidence="10" id="KW-1185">Reference proteome</keyword>